<organism evidence="2 3">
    <name type="scientific">Phytophthora nicotianae P1569</name>
    <dbReference type="NCBI Taxonomy" id="1317065"/>
    <lineage>
        <taxon>Eukaryota</taxon>
        <taxon>Sar</taxon>
        <taxon>Stramenopiles</taxon>
        <taxon>Oomycota</taxon>
        <taxon>Peronosporomycetes</taxon>
        <taxon>Peronosporales</taxon>
        <taxon>Peronosporaceae</taxon>
        <taxon>Phytophthora</taxon>
    </lineage>
</organism>
<sequence length="133" mass="13981">MTSVLPMEVLVVRVRHRVSVDGSEPQAPSAARTAGQGRNQRFNGGGGDETDPVTESPIWRAMEPSSSGENQRTVAADTGVPSAASAALHCASSGRSTLEDEWVVLDESHSGLPECAIADRDGHGFENGVEVIR</sequence>
<dbReference type="HOGENOM" id="CLU_1910806_0_0_1"/>
<feature type="region of interest" description="Disordered" evidence="1">
    <location>
        <begin position="19"/>
        <end position="80"/>
    </location>
</feature>
<proteinExistence type="predicted"/>
<comment type="caution">
    <text evidence="2">The sequence shown here is derived from an EMBL/GenBank/DDBJ whole genome shotgun (WGS) entry which is preliminary data.</text>
</comment>
<evidence type="ECO:0000313" key="3">
    <source>
        <dbReference type="Proteomes" id="UP000018721"/>
    </source>
</evidence>
<dbReference type="EMBL" id="ANIZ01000880">
    <property type="protein sequence ID" value="ETI51849.1"/>
    <property type="molecule type" value="Genomic_DNA"/>
</dbReference>
<protein>
    <submittedName>
        <fullName evidence="2">Uncharacterized protein</fullName>
    </submittedName>
</protein>
<gene>
    <name evidence="2" type="ORF">F443_04863</name>
</gene>
<dbReference type="Proteomes" id="UP000018721">
    <property type="component" value="Unassembled WGS sequence"/>
</dbReference>
<reference evidence="2 3" key="1">
    <citation type="submission" date="2013-11" db="EMBL/GenBank/DDBJ databases">
        <title>The Genome Sequence of Phytophthora parasitica P1569.</title>
        <authorList>
            <consortium name="The Broad Institute Genomics Platform"/>
            <person name="Russ C."/>
            <person name="Tyler B."/>
            <person name="Panabieres F."/>
            <person name="Shan W."/>
            <person name="Tripathy S."/>
            <person name="Grunwald N."/>
            <person name="Machado M."/>
            <person name="Johnson C.S."/>
            <person name="Arredondo F."/>
            <person name="Hong C."/>
            <person name="Coffey M."/>
            <person name="Young S.K."/>
            <person name="Zeng Q."/>
            <person name="Gargeya S."/>
            <person name="Fitzgerald M."/>
            <person name="Abouelleil A."/>
            <person name="Alvarado L."/>
            <person name="Chapman S.B."/>
            <person name="Gainer-Dewar J."/>
            <person name="Goldberg J."/>
            <person name="Griggs A."/>
            <person name="Gujja S."/>
            <person name="Hansen M."/>
            <person name="Howarth C."/>
            <person name="Imamovic A."/>
            <person name="Ireland A."/>
            <person name="Larimer J."/>
            <person name="McCowan C."/>
            <person name="Murphy C."/>
            <person name="Pearson M."/>
            <person name="Poon T.W."/>
            <person name="Priest M."/>
            <person name="Roberts A."/>
            <person name="Saif S."/>
            <person name="Shea T."/>
            <person name="Sykes S."/>
            <person name="Wortman J."/>
            <person name="Nusbaum C."/>
            <person name="Birren B."/>
        </authorList>
    </citation>
    <scope>NUCLEOTIDE SEQUENCE [LARGE SCALE GENOMIC DNA]</scope>
    <source>
        <strain evidence="2 3">P1569</strain>
    </source>
</reference>
<evidence type="ECO:0000313" key="2">
    <source>
        <dbReference type="EMBL" id="ETI51849.1"/>
    </source>
</evidence>
<name>V9FK72_PHYNI</name>
<evidence type="ECO:0000256" key="1">
    <source>
        <dbReference type="SAM" id="MobiDB-lite"/>
    </source>
</evidence>
<dbReference type="AlphaFoldDB" id="V9FK72"/>
<keyword evidence="3" id="KW-1185">Reference proteome</keyword>
<accession>V9FK72</accession>
<feature type="compositionally biased region" description="Polar residues" evidence="1">
    <location>
        <begin position="64"/>
        <end position="73"/>
    </location>
</feature>